<gene>
    <name evidence="1" type="ORF">Pyn_19101</name>
</gene>
<evidence type="ECO:0000313" key="2">
    <source>
        <dbReference type="Proteomes" id="UP000250321"/>
    </source>
</evidence>
<accession>A0A314U830</accession>
<sequence length="60" mass="7323">MPLLNDQLYHGHRVYYELRHIMKAHQEKLVLDPKDKIRNAHTEHGIEEKRDSEYFQLIPK</sequence>
<reference evidence="1 2" key="1">
    <citation type="submission" date="2018-02" db="EMBL/GenBank/DDBJ databases">
        <title>Draft genome of wild Prunus yedoensis var. nudiflora.</title>
        <authorList>
            <person name="Baek S."/>
            <person name="Kim J.-H."/>
            <person name="Choi K."/>
            <person name="Kim G.-B."/>
            <person name="Cho A."/>
            <person name="Jang H."/>
            <person name="Shin C.-H."/>
            <person name="Yu H.-J."/>
            <person name="Mun J.-H."/>
        </authorList>
    </citation>
    <scope>NUCLEOTIDE SEQUENCE [LARGE SCALE GENOMIC DNA]</scope>
    <source>
        <strain evidence="2">cv. Jeju island</strain>
        <tissue evidence="1">Leaf</tissue>
    </source>
</reference>
<proteinExistence type="predicted"/>
<dbReference type="EMBL" id="PJQY01003916">
    <property type="protein sequence ID" value="PQM33533.1"/>
    <property type="molecule type" value="Genomic_DNA"/>
</dbReference>
<protein>
    <submittedName>
        <fullName evidence="1">Uncharacterized protein</fullName>
    </submittedName>
</protein>
<organism evidence="1 2">
    <name type="scientific">Prunus yedoensis var. nudiflora</name>
    <dbReference type="NCBI Taxonomy" id="2094558"/>
    <lineage>
        <taxon>Eukaryota</taxon>
        <taxon>Viridiplantae</taxon>
        <taxon>Streptophyta</taxon>
        <taxon>Embryophyta</taxon>
        <taxon>Tracheophyta</taxon>
        <taxon>Spermatophyta</taxon>
        <taxon>Magnoliopsida</taxon>
        <taxon>eudicotyledons</taxon>
        <taxon>Gunneridae</taxon>
        <taxon>Pentapetalae</taxon>
        <taxon>rosids</taxon>
        <taxon>fabids</taxon>
        <taxon>Rosales</taxon>
        <taxon>Rosaceae</taxon>
        <taxon>Amygdaloideae</taxon>
        <taxon>Amygdaleae</taxon>
        <taxon>Prunus</taxon>
    </lineage>
</organism>
<comment type="caution">
    <text evidence="1">The sequence shown here is derived from an EMBL/GenBank/DDBJ whole genome shotgun (WGS) entry which is preliminary data.</text>
</comment>
<keyword evidence="2" id="KW-1185">Reference proteome</keyword>
<dbReference type="AlphaFoldDB" id="A0A314U830"/>
<name>A0A314U830_PRUYE</name>
<dbReference type="Proteomes" id="UP000250321">
    <property type="component" value="Unassembled WGS sequence"/>
</dbReference>
<evidence type="ECO:0000313" key="1">
    <source>
        <dbReference type="EMBL" id="PQM33533.1"/>
    </source>
</evidence>